<protein>
    <submittedName>
        <fullName evidence="2">Uncharacterized protein</fullName>
    </submittedName>
</protein>
<gene>
    <name evidence="2" type="ORF">AB5J51_02155</name>
</gene>
<dbReference type="EMBL" id="CP165727">
    <property type="protein sequence ID" value="XDV61826.1"/>
    <property type="molecule type" value="Genomic_DNA"/>
</dbReference>
<reference evidence="2" key="1">
    <citation type="submission" date="2024-08" db="EMBL/GenBank/DDBJ databases">
        <authorList>
            <person name="Yu S.T."/>
        </authorList>
    </citation>
    <scope>NUCLEOTIDE SEQUENCE</scope>
    <source>
        <strain evidence="2">R33</strain>
    </source>
</reference>
<organism evidence="2">
    <name type="scientific">Streptomyces sp. R33</name>
    <dbReference type="NCBI Taxonomy" id="3238629"/>
    <lineage>
        <taxon>Bacteria</taxon>
        <taxon>Bacillati</taxon>
        <taxon>Actinomycetota</taxon>
        <taxon>Actinomycetes</taxon>
        <taxon>Kitasatosporales</taxon>
        <taxon>Streptomycetaceae</taxon>
        <taxon>Streptomyces</taxon>
    </lineage>
</organism>
<dbReference type="RefSeq" id="WP_369776560.1">
    <property type="nucleotide sequence ID" value="NZ_CP165727.1"/>
</dbReference>
<feature type="region of interest" description="Disordered" evidence="1">
    <location>
        <begin position="27"/>
        <end position="73"/>
    </location>
</feature>
<dbReference type="AlphaFoldDB" id="A0AB39XX81"/>
<evidence type="ECO:0000313" key="2">
    <source>
        <dbReference type="EMBL" id="XDV61826.1"/>
    </source>
</evidence>
<proteinExistence type="predicted"/>
<sequence length="160" mass="16761">MQMAGAEVFSCAVCSARLSAPVREVHPPAEGGAWTPLDSPVDPCPPRMAAGTFARDPQPGRITWSSPPKGFRMSRAGHGPGVDLLLSPGDLAGTTKILSRWGGCCGPGGQDGPNLACSGCGAEVGLWISDCYTWLEVVLNGRLVSRSPYLAEHTEENADR</sequence>
<evidence type="ECO:0000256" key="1">
    <source>
        <dbReference type="SAM" id="MobiDB-lite"/>
    </source>
</evidence>
<name>A0AB39XX81_9ACTN</name>
<accession>A0AB39XX81</accession>